<name>A0A8B6F8Y4_MYTGA</name>
<protein>
    <submittedName>
        <fullName evidence="1">Uncharacterized protein</fullName>
    </submittedName>
</protein>
<proteinExistence type="predicted"/>
<evidence type="ECO:0000313" key="1">
    <source>
        <dbReference type="EMBL" id="VDI45911.1"/>
    </source>
</evidence>
<organism evidence="1 2">
    <name type="scientific">Mytilus galloprovincialis</name>
    <name type="common">Mediterranean mussel</name>
    <dbReference type="NCBI Taxonomy" id="29158"/>
    <lineage>
        <taxon>Eukaryota</taxon>
        <taxon>Metazoa</taxon>
        <taxon>Spiralia</taxon>
        <taxon>Lophotrochozoa</taxon>
        <taxon>Mollusca</taxon>
        <taxon>Bivalvia</taxon>
        <taxon>Autobranchia</taxon>
        <taxon>Pteriomorphia</taxon>
        <taxon>Mytilida</taxon>
        <taxon>Mytiloidea</taxon>
        <taxon>Mytilidae</taxon>
        <taxon>Mytilinae</taxon>
        <taxon>Mytilus</taxon>
    </lineage>
</organism>
<keyword evidence="2" id="KW-1185">Reference proteome</keyword>
<dbReference type="EMBL" id="UYJE01006425">
    <property type="protein sequence ID" value="VDI45911.1"/>
    <property type="molecule type" value="Genomic_DNA"/>
</dbReference>
<reference evidence="1" key="1">
    <citation type="submission" date="2018-11" db="EMBL/GenBank/DDBJ databases">
        <authorList>
            <person name="Alioto T."/>
            <person name="Alioto T."/>
        </authorList>
    </citation>
    <scope>NUCLEOTIDE SEQUENCE</scope>
</reference>
<dbReference type="AlphaFoldDB" id="A0A8B6F8Y4"/>
<comment type="caution">
    <text evidence="1">The sequence shown here is derived from an EMBL/GenBank/DDBJ whole genome shotgun (WGS) entry which is preliminary data.</text>
</comment>
<sequence length="75" mass="9061">MVDTTWLSPERRRSFGLHDQLMTERRREDRHSFVHFLRMPTEMFDEILQGWTSHSQAEYLLQKSTGTRTQVSNYT</sequence>
<gene>
    <name evidence="1" type="ORF">MGAL_10B066043</name>
</gene>
<dbReference type="OrthoDB" id="6136079at2759"/>
<evidence type="ECO:0000313" key="2">
    <source>
        <dbReference type="Proteomes" id="UP000596742"/>
    </source>
</evidence>
<accession>A0A8B6F8Y4</accession>
<dbReference type="Proteomes" id="UP000596742">
    <property type="component" value="Unassembled WGS sequence"/>
</dbReference>